<evidence type="ECO:0000313" key="8">
    <source>
        <dbReference type="EMBL" id="EHQ25190.1"/>
    </source>
</evidence>
<name>H1YE12_9SPHI</name>
<dbReference type="Gene3D" id="3.20.20.80">
    <property type="entry name" value="Glycosidases"/>
    <property type="match status" value="1"/>
</dbReference>
<dbReference type="InterPro" id="IPR055133">
    <property type="entry name" value="BT_3657-like_N"/>
</dbReference>
<dbReference type="InterPro" id="IPR023296">
    <property type="entry name" value="Glyco_hydro_beta-prop_sf"/>
</dbReference>
<dbReference type="SUPFAM" id="SSF75005">
    <property type="entry name" value="Arabinanase/levansucrase/invertase"/>
    <property type="match status" value="1"/>
</dbReference>
<comment type="similarity">
    <text evidence="2">Belongs to the glycosyl hydrolase 51 family.</text>
</comment>
<evidence type="ECO:0000259" key="7">
    <source>
        <dbReference type="SMART" id="SM00813"/>
    </source>
</evidence>
<evidence type="ECO:0000256" key="3">
    <source>
        <dbReference type="ARBA" id="ARBA00012670"/>
    </source>
</evidence>
<evidence type="ECO:0000256" key="4">
    <source>
        <dbReference type="ARBA" id="ARBA00022729"/>
    </source>
</evidence>
<evidence type="ECO:0000256" key="1">
    <source>
        <dbReference type="ARBA" id="ARBA00001462"/>
    </source>
</evidence>
<protein>
    <recommendedName>
        <fullName evidence="3">non-reducing end alpha-L-arabinofuranosidase</fullName>
        <ecNumber evidence="3">3.2.1.55</ecNumber>
    </recommendedName>
</protein>
<dbReference type="InterPro" id="IPR010720">
    <property type="entry name" value="Alpha-L-AF_C"/>
</dbReference>
<evidence type="ECO:0000313" key="9">
    <source>
        <dbReference type="Proteomes" id="UP000002774"/>
    </source>
</evidence>
<evidence type="ECO:0000256" key="6">
    <source>
        <dbReference type="SAM" id="SignalP"/>
    </source>
</evidence>
<gene>
    <name evidence="8" type="ORF">Mucpa_1016</name>
</gene>
<dbReference type="Pfam" id="PF22848">
    <property type="entry name" value="ASD1_dom"/>
    <property type="match status" value="1"/>
</dbReference>
<dbReference type="GO" id="GO:0046373">
    <property type="term" value="P:L-arabinose metabolic process"/>
    <property type="evidence" value="ECO:0007669"/>
    <property type="project" value="InterPro"/>
</dbReference>
<dbReference type="InterPro" id="IPR055235">
    <property type="entry name" value="ASD1_cat"/>
</dbReference>
<dbReference type="Pfam" id="PF06964">
    <property type="entry name" value="Alpha-L-AF_C"/>
    <property type="match status" value="1"/>
</dbReference>
<keyword evidence="4 6" id="KW-0732">Signal</keyword>
<sequence>MKKTFFLLLLNLAFLIPVSAFRNEPDSVYLFAYGTNGLRFAWSLDKISWTPVGDGYTYLKCDYSTWGSEKKMIAPCLIQGRKGGWQCVWQLNDRALQFAQAGSADLVHWGPQAYPYVKSGKNVLRPVISYNRAADNYTIVYTDANGQYFKTVTTDFKTYTPAVIVPFSAYRNVNVTANINGPVTGQMHRVAWTVVDGLTKTYELQQYQTRQNAEITKDDAQRFAGLKTIDAKLTLLPEKTKAISTMLTGVFFEDINYAADGGLYAELIQNRDFEYLPRDKQFRDTKWNSSYAWSLKGDGATFFIDSVAPVHYNNPHYAVLDVKTPGAALVNTGYDAIAVKKGETYHFSAFLKQLNGLKGQVAIQLVSDKAGVLARADVNMAASSWGQVKAELVPTETASDVRLELQPLHAGRMAADMVSLFPAATFKNRPNGLRADLAQAIADIHPRFVRFPGGCLSHGDGLQNIYRWKTSIGPLEARVPDRNLWNYHQTKGLGYFEYFQFCEDIGAEPVPVIAAGVPCQNSANGGQQGGIPMSEMPQYTQDIIDLVEYANGDINTTWGKKRAEAGHPAPFNLKYIGIGNEDQITQVFKERFTYIYKALHQAHPEITIIGTAGPFFEGADYIEGWKIATALKVPLIDEHYYQTPGWFINNQNFYDRYDRKKSKVYLGEYAASLPGGNKSYWETSLAEALYLTSIERNGDVVSMASYAPLMARDGHTQWDPDLIYFNNTDVKPTTGYYVQQLYGQNAGDHYIPASLTLTNQNDAVKKRIAYSIVKDSKTNNLVVKLVNFLPVSVKLAINLNGIKRTGGTITKTILSGNPADKTVLPVVSQIVFPDDDAIELPPYSFIVLRVGVM</sequence>
<proteinExistence type="inferred from homology"/>
<feature type="chain" id="PRO_5003559015" description="non-reducing end alpha-L-arabinofuranosidase" evidence="6">
    <location>
        <begin position="23"/>
        <end position="853"/>
    </location>
</feature>
<dbReference type="Proteomes" id="UP000002774">
    <property type="component" value="Chromosome"/>
</dbReference>
<dbReference type="InterPro" id="IPR017853">
    <property type="entry name" value="GH"/>
</dbReference>
<dbReference type="RefSeq" id="WP_008504856.1">
    <property type="nucleotide sequence ID" value="NZ_CM001403.1"/>
</dbReference>
<comment type="catalytic activity">
    <reaction evidence="1">
        <text>Hydrolysis of terminal non-reducing alpha-L-arabinofuranoside residues in alpha-L-arabinosides.</text>
        <dbReference type="EC" id="3.2.1.55"/>
    </reaction>
</comment>
<dbReference type="OrthoDB" id="9758333at2"/>
<dbReference type="EC" id="3.2.1.55" evidence="3"/>
<dbReference type="PANTHER" id="PTHR31776">
    <property type="entry name" value="ALPHA-L-ARABINOFURANOSIDASE 1"/>
    <property type="match status" value="1"/>
</dbReference>
<dbReference type="STRING" id="714943.Mucpa_1016"/>
<feature type="domain" description="Alpha-L-arabinofuranosidase C-terminal" evidence="7">
    <location>
        <begin position="667"/>
        <end position="844"/>
    </location>
</feature>
<dbReference type="eggNOG" id="COG3534">
    <property type="taxonomic scope" value="Bacteria"/>
</dbReference>
<evidence type="ECO:0000256" key="5">
    <source>
        <dbReference type="ARBA" id="ARBA00022801"/>
    </source>
</evidence>
<dbReference type="Pfam" id="PF22847">
    <property type="entry name" value="BT_3657-like_N"/>
    <property type="match status" value="1"/>
</dbReference>
<dbReference type="EMBL" id="CM001403">
    <property type="protein sequence ID" value="EHQ25190.1"/>
    <property type="molecule type" value="Genomic_DNA"/>
</dbReference>
<dbReference type="SUPFAM" id="SSF51445">
    <property type="entry name" value="(Trans)glycosidases"/>
    <property type="match status" value="1"/>
</dbReference>
<dbReference type="AlphaFoldDB" id="H1YE12"/>
<keyword evidence="9" id="KW-1185">Reference proteome</keyword>
<dbReference type="HOGENOM" id="CLU_010060_2_1_10"/>
<keyword evidence="5" id="KW-0378">Hydrolase</keyword>
<evidence type="ECO:0000256" key="2">
    <source>
        <dbReference type="ARBA" id="ARBA00007186"/>
    </source>
</evidence>
<dbReference type="InterPro" id="IPR051563">
    <property type="entry name" value="Glycosyl_Hydrolase_51"/>
</dbReference>
<dbReference type="SMART" id="SM00813">
    <property type="entry name" value="Alpha-L-AF_C"/>
    <property type="match status" value="1"/>
</dbReference>
<dbReference type="PANTHER" id="PTHR31776:SF26">
    <property type="entry name" value="SECRETED ARABINOSIDASE"/>
    <property type="match status" value="1"/>
</dbReference>
<dbReference type="GO" id="GO:0046556">
    <property type="term" value="F:alpha-L-arabinofuranosidase activity"/>
    <property type="evidence" value="ECO:0007669"/>
    <property type="project" value="UniProtKB-EC"/>
</dbReference>
<feature type="signal peptide" evidence="6">
    <location>
        <begin position="1"/>
        <end position="22"/>
    </location>
</feature>
<reference evidence="8" key="1">
    <citation type="submission" date="2011-09" db="EMBL/GenBank/DDBJ databases">
        <title>The permanent draft genome of Mucilaginibacter paludis DSM 18603.</title>
        <authorList>
            <consortium name="US DOE Joint Genome Institute (JGI-PGF)"/>
            <person name="Lucas S."/>
            <person name="Han J."/>
            <person name="Lapidus A."/>
            <person name="Bruce D."/>
            <person name="Goodwin L."/>
            <person name="Pitluck S."/>
            <person name="Peters L."/>
            <person name="Kyrpides N."/>
            <person name="Mavromatis K."/>
            <person name="Ivanova N."/>
            <person name="Mikhailova N."/>
            <person name="Held B."/>
            <person name="Detter J.C."/>
            <person name="Tapia R."/>
            <person name="Han C."/>
            <person name="Land M."/>
            <person name="Hauser L."/>
            <person name="Markowitz V."/>
            <person name="Cheng J.-F."/>
            <person name="Hugenholtz P."/>
            <person name="Woyke T."/>
            <person name="Wu D."/>
            <person name="Tindall B."/>
            <person name="Brambilla E."/>
            <person name="Klenk H.-P."/>
            <person name="Eisen J.A."/>
        </authorList>
    </citation>
    <scope>NUCLEOTIDE SEQUENCE [LARGE SCALE GENOMIC DNA]</scope>
    <source>
        <strain evidence="8">DSM 18603</strain>
    </source>
</reference>
<accession>H1YE12</accession>
<organism evidence="8 9">
    <name type="scientific">Mucilaginibacter paludis DSM 18603</name>
    <dbReference type="NCBI Taxonomy" id="714943"/>
    <lineage>
        <taxon>Bacteria</taxon>
        <taxon>Pseudomonadati</taxon>
        <taxon>Bacteroidota</taxon>
        <taxon>Sphingobacteriia</taxon>
        <taxon>Sphingobacteriales</taxon>
        <taxon>Sphingobacteriaceae</taxon>
        <taxon>Mucilaginibacter</taxon>
    </lineage>
</organism>